<gene>
    <name evidence="4" type="ORF">BLA29_001552</name>
</gene>
<evidence type="ECO:0000313" key="5">
    <source>
        <dbReference type="Proteomes" id="UP000194236"/>
    </source>
</evidence>
<name>A0A1Y3BQD8_EURMA</name>
<dbReference type="Pfam" id="PF13306">
    <property type="entry name" value="LRR_5"/>
    <property type="match status" value="1"/>
</dbReference>
<evidence type="ECO:0000256" key="3">
    <source>
        <dbReference type="SAM" id="MobiDB-lite"/>
    </source>
</evidence>
<dbReference type="PRINTS" id="PR00019">
    <property type="entry name" value="LEURICHRPT"/>
</dbReference>
<dbReference type="InterPro" id="IPR032675">
    <property type="entry name" value="LRR_dom_sf"/>
</dbReference>
<feature type="region of interest" description="Disordered" evidence="3">
    <location>
        <begin position="658"/>
        <end position="685"/>
    </location>
</feature>
<feature type="non-terminal residue" evidence="4">
    <location>
        <position position="857"/>
    </location>
</feature>
<feature type="compositionally biased region" description="Low complexity" evidence="3">
    <location>
        <begin position="660"/>
        <end position="679"/>
    </location>
</feature>
<dbReference type="Proteomes" id="UP000194236">
    <property type="component" value="Unassembled WGS sequence"/>
</dbReference>
<feature type="compositionally biased region" description="Low complexity" evidence="3">
    <location>
        <begin position="8"/>
        <end position="22"/>
    </location>
</feature>
<dbReference type="PANTHER" id="PTHR24366">
    <property type="entry name" value="IG(IMMUNOGLOBULIN) AND LRR(LEUCINE RICH REPEAT) DOMAINS"/>
    <property type="match status" value="1"/>
</dbReference>
<dbReference type="SMART" id="SM00365">
    <property type="entry name" value="LRR_SD22"/>
    <property type="match status" value="8"/>
</dbReference>
<comment type="caution">
    <text evidence="4">The sequence shown here is derived from an EMBL/GenBank/DDBJ whole genome shotgun (WGS) entry which is preliminary data.</text>
</comment>
<dbReference type="InterPro" id="IPR003591">
    <property type="entry name" value="Leu-rich_rpt_typical-subtyp"/>
</dbReference>
<dbReference type="FunFam" id="3.80.10.10:FF:001164">
    <property type="entry name" value="GH01279p"/>
    <property type="match status" value="2"/>
</dbReference>
<keyword evidence="2" id="KW-0677">Repeat</keyword>
<evidence type="ECO:0000256" key="1">
    <source>
        <dbReference type="ARBA" id="ARBA00022614"/>
    </source>
</evidence>
<organism evidence="4 5">
    <name type="scientific">Euroglyphus maynei</name>
    <name type="common">Mayne's house dust mite</name>
    <dbReference type="NCBI Taxonomy" id="6958"/>
    <lineage>
        <taxon>Eukaryota</taxon>
        <taxon>Metazoa</taxon>
        <taxon>Ecdysozoa</taxon>
        <taxon>Arthropoda</taxon>
        <taxon>Chelicerata</taxon>
        <taxon>Arachnida</taxon>
        <taxon>Acari</taxon>
        <taxon>Acariformes</taxon>
        <taxon>Sarcoptiformes</taxon>
        <taxon>Astigmata</taxon>
        <taxon>Psoroptidia</taxon>
        <taxon>Analgoidea</taxon>
        <taxon>Pyroglyphidae</taxon>
        <taxon>Pyroglyphinae</taxon>
        <taxon>Euroglyphus</taxon>
    </lineage>
</organism>
<dbReference type="SMART" id="SM00369">
    <property type="entry name" value="LRR_TYP"/>
    <property type="match status" value="20"/>
</dbReference>
<feature type="region of interest" description="Disordered" evidence="3">
    <location>
        <begin position="1"/>
        <end position="22"/>
    </location>
</feature>
<dbReference type="PROSITE" id="PS51450">
    <property type="entry name" value="LRR"/>
    <property type="match status" value="7"/>
</dbReference>
<dbReference type="SUPFAM" id="SSF52058">
    <property type="entry name" value="L domain-like"/>
    <property type="match status" value="3"/>
</dbReference>
<dbReference type="InterPro" id="IPR001611">
    <property type="entry name" value="Leu-rich_rpt"/>
</dbReference>
<dbReference type="PANTHER" id="PTHR24366:SF96">
    <property type="entry name" value="LEUCINE RICH REPEAT CONTAINING 53"/>
    <property type="match status" value="1"/>
</dbReference>
<reference evidence="4 5" key="1">
    <citation type="submission" date="2017-03" db="EMBL/GenBank/DDBJ databases">
        <title>Genome Survey of Euroglyphus maynei.</title>
        <authorList>
            <person name="Arlian L.G."/>
            <person name="Morgan M.S."/>
            <person name="Rider S.D."/>
        </authorList>
    </citation>
    <scope>NUCLEOTIDE SEQUENCE [LARGE SCALE GENOMIC DNA]</scope>
    <source>
        <strain evidence="4">Arlian Lab</strain>
        <tissue evidence="4">Whole body</tissue>
    </source>
</reference>
<accession>A0A1Y3BQD8</accession>
<evidence type="ECO:0000256" key="2">
    <source>
        <dbReference type="ARBA" id="ARBA00022737"/>
    </source>
</evidence>
<dbReference type="Pfam" id="PF13855">
    <property type="entry name" value="LRR_8"/>
    <property type="match status" value="6"/>
</dbReference>
<dbReference type="OrthoDB" id="2015831at2759"/>
<keyword evidence="1" id="KW-0433">Leucine-rich repeat</keyword>
<dbReference type="Gene3D" id="3.80.10.10">
    <property type="entry name" value="Ribonuclease Inhibitor"/>
    <property type="match status" value="5"/>
</dbReference>
<dbReference type="SMART" id="SM00364">
    <property type="entry name" value="LRR_BAC"/>
    <property type="match status" value="12"/>
</dbReference>
<dbReference type="AlphaFoldDB" id="A0A1Y3BQD8"/>
<proteinExistence type="predicted"/>
<protein>
    <submittedName>
        <fullName evidence="4">Toll-like protein</fullName>
    </submittedName>
</protein>
<dbReference type="EMBL" id="MUJZ01009241">
    <property type="protein sequence ID" value="OTF82277.1"/>
    <property type="molecule type" value="Genomic_DNA"/>
</dbReference>
<evidence type="ECO:0000313" key="4">
    <source>
        <dbReference type="EMBL" id="OTF82277.1"/>
    </source>
</evidence>
<sequence>MNDDSNHNGDQSSSSSSSSNDESLIVEPYSFRHVESTVEHLDLSQNDIESLPNDLFCPFLTLHTLNLSYNHLINLVSFGLIDPATGRLCLQELHHLDLSNNRLEFVPETSGVAALKNLQHLNLSANHITEITELAFSALRRLHVLDLSGNRLRTLPGRMFRDSDELRELHLANNGLIELPVGLFQGLSKLHVLNVAGNQITSDTLTPETFADLIRVIVLDISGNNLRRLPASTFQNQYSLQVLSLENNELETIDEGAFSTLYNLHKLKLSGNRFRHLPESILSGLFVLQDLLLSHNQLEHVHEDAFKNCSNLQNLDLSSNRLTTIPMALRSLNKLNQLNLGGNKFTTWTDSTALIGSQIKKLDLTDNYLVNISRNALRPIMKTLQQLYLGGNRLRTLDKDTFIDLRQSIRILRLDRNEFTDIISSTTFATIKQLERLQIFNISYNKIQRFDYSIIPNGLIVLDISGNRLETLSNHDHYESNDNLQVSLEQLDVNENQLKEITATSIPNSIRILNIRKNRLEKIDQFAFVAKHNITFVDLRNNSLRRIDNNAFRLGVQRPSTGYFQYSQTSIQSALSIETEHSSSSDDGTKNLPPPIFLISGNPYFCDCTMEWLQRVNQLVGGVTGSGTISTYPRIGDLDHVECELAFSRQSLSVNRTIMNNDKQSSTTTTTSPNNNNNDKNLKTNRIPLLRANSSNFLCRYRSHCFALCHCCEFDACDCEMMCPENCTCYYDQTWNTNIVDCSGGRYRQVPLRIPMDVTSLYLDGNHLQSLNAHTFIGRKNLRILHLNHSMVETISNRSFNGLVYLEELHLEHNLLTALYGYEFESLHYLTTLNLQNNRLTFINDKTFHPLRSLQTL</sequence>
<dbReference type="InterPro" id="IPR026906">
    <property type="entry name" value="LRR_5"/>
</dbReference>
<keyword evidence="5" id="KW-1185">Reference proteome</keyword>